<keyword evidence="1" id="KW-0472">Membrane</keyword>
<feature type="transmembrane region" description="Helical" evidence="1">
    <location>
        <begin position="6"/>
        <end position="26"/>
    </location>
</feature>
<dbReference type="InterPro" id="IPR010325">
    <property type="entry name" value="Rhamnogal_lyase"/>
</dbReference>
<gene>
    <name evidence="2" type="ORF">DVH24_006582</name>
</gene>
<evidence type="ECO:0000313" key="2">
    <source>
        <dbReference type="EMBL" id="RXI05325.1"/>
    </source>
</evidence>
<dbReference type="Pfam" id="PF06045">
    <property type="entry name" value="Rhamnogal_lyase"/>
    <property type="match status" value="2"/>
</dbReference>
<accession>A0A498KHU5</accession>
<keyword evidence="1" id="KW-1133">Transmembrane helix</keyword>
<keyword evidence="1" id="KW-0812">Transmembrane</keyword>
<dbReference type="Proteomes" id="UP000290289">
    <property type="component" value="Chromosome 2"/>
</dbReference>
<evidence type="ECO:0000313" key="3">
    <source>
        <dbReference type="Proteomes" id="UP000290289"/>
    </source>
</evidence>
<dbReference type="InterPro" id="IPR051850">
    <property type="entry name" value="Polysacch_Lyase_4"/>
</dbReference>
<reference evidence="2 3" key="1">
    <citation type="submission" date="2018-10" db="EMBL/GenBank/DDBJ databases">
        <title>A high-quality apple genome assembly.</title>
        <authorList>
            <person name="Hu J."/>
        </authorList>
    </citation>
    <scope>NUCLEOTIDE SEQUENCE [LARGE SCALE GENOMIC DNA]</scope>
    <source>
        <strain evidence="3">cv. HFTH1</strain>
        <tissue evidence="2">Young leaf</tissue>
    </source>
</reference>
<organism evidence="2 3">
    <name type="scientific">Malus domestica</name>
    <name type="common">Apple</name>
    <name type="synonym">Pyrus malus</name>
    <dbReference type="NCBI Taxonomy" id="3750"/>
    <lineage>
        <taxon>Eukaryota</taxon>
        <taxon>Viridiplantae</taxon>
        <taxon>Streptophyta</taxon>
        <taxon>Embryophyta</taxon>
        <taxon>Tracheophyta</taxon>
        <taxon>Spermatophyta</taxon>
        <taxon>Magnoliopsida</taxon>
        <taxon>eudicotyledons</taxon>
        <taxon>Gunneridae</taxon>
        <taxon>Pentapetalae</taxon>
        <taxon>rosids</taxon>
        <taxon>fabids</taxon>
        <taxon>Rosales</taxon>
        <taxon>Rosaceae</taxon>
        <taxon>Amygdaloideae</taxon>
        <taxon>Maleae</taxon>
        <taxon>Malus</taxon>
    </lineage>
</organism>
<sequence length="219" mass="24987">MEKVRQWSSCILGASAVAVLAFLLFLPNNGDFEKTISVRRSLRSRHGSIGGDVFGIQMLQRTHNLVELNNGLVRLTFSFPEGDVVGIQYKGIDNLLEVLHVRIFERLEGWPQLHIDQIRIVFKLRQDKFKFMVVSDDIQRFMPTAKDYGKGQQLAYKETVLLTNPSNLEFRGEVDDKYHDEFLTVGPFKQVLTSHVGPTALSEFHSDHYVGMSFAEDEP</sequence>
<dbReference type="EMBL" id="RDQH01000328">
    <property type="protein sequence ID" value="RXI05325.1"/>
    <property type="molecule type" value="Genomic_DNA"/>
</dbReference>
<dbReference type="PANTHER" id="PTHR32018:SF6">
    <property type="entry name" value="RHAMNOGALACTURONAN ENDOLYASE"/>
    <property type="match status" value="1"/>
</dbReference>
<proteinExistence type="predicted"/>
<comment type="caution">
    <text evidence="2">The sequence shown here is derived from an EMBL/GenBank/DDBJ whole genome shotgun (WGS) entry which is preliminary data.</text>
</comment>
<protein>
    <submittedName>
        <fullName evidence="2">Uncharacterized protein</fullName>
    </submittedName>
</protein>
<evidence type="ECO:0000256" key="1">
    <source>
        <dbReference type="SAM" id="Phobius"/>
    </source>
</evidence>
<name>A0A498KHU5_MALDO</name>
<dbReference type="AlphaFoldDB" id="A0A498KHU5"/>
<dbReference type="PANTHER" id="PTHR32018">
    <property type="entry name" value="RHAMNOGALACTURONATE LYASE FAMILY PROTEIN"/>
    <property type="match status" value="1"/>
</dbReference>
<keyword evidence="3" id="KW-1185">Reference proteome</keyword>